<dbReference type="InterPro" id="IPR020616">
    <property type="entry name" value="Thiolase_N"/>
</dbReference>
<comment type="similarity">
    <text evidence="2 7">Belongs to the thiolase-like superfamily. Thiolase family.</text>
</comment>
<accession>A0ABM6TH41</accession>
<evidence type="ECO:0000256" key="3">
    <source>
        <dbReference type="ARBA" id="ARBA00012233"/>
    </source>
</evidence>
<comment type="catalytic activity">
    <reaction evidence="6">
        <text>succinyl-CoA + acetyl-CoA = 3-oxoadipyl-CoA + CoA</text>
        <dbReference type="Rhea" id="RHEA:19481"/>
        <dbReference type="ChEBI" id="CHEBI:57287"/>
        <dbReference type="ChEBI" id="CHEBI:57288"/>
        <dbReference type="ChEBI" id="CHEBI:57292"/>
        <dbReference type="ChEBI" id="CHEBI:57348"/>
        <dbReference type="EC" id="2.3.1.174"/>
    </reaction>
</comment>
<dbReference type="InterPro" id="IPR002155">
    <property type="entry name" value="Thiolase"/>
</dbReference>
<dbReference type="InterPro" id="IPR020610">
    <property type="entry name" value="Thiolase_AS"/>
</dbReference>
<protein>
    <recommendedName>
        <fullName evidence="3">3-oxoadipyl-CoA thiolase</fullName>
        <ecNumber evidence="3">2.3.1.174</ecNumber>
    </recommendedName>
</protein>
<evidence type="ECO:0000256" key="6">
    <source>
        <dbReference type="ARBA" id="ARBA00048527"/>
    </source>
</evidence>
<evidence type="ECO:0000256" key="7">
    <source>
        <dbReference type="RuleBase" id="RU003557"/>
    </source>
</evidence>
<evidence type="ECO:0000259" key="8">
    <source>
        <dbReference type="Pfam" id="PF00108"/>
    </source>
</evidence>
<reference evidence="10 11" key="1">
    <citation type="journal article" date="2015" name="Biotechnol. Bioeng.">
        <title>Genome sequence and phenotypic characterization of Caulobacter segnis.</title>
        <authorList>
            <person name="Patel S."/>
            <person name="Fletcher B."/>
            <person name="Scott D.C."/>
            <person name="Ely B."/>
        </authorList>
    </citation>
    <scope>NUCLEOTIDE SEQUENCE [LARGE SCALE GENOMIC DNA]</scope>
    <source>
        <strain evidence="10 11">TK0059</strain>
    </source>
</reference>
<dbReference type="PROSITE" id="PS00099">
    <property type="entry name" value="THIOLASE_3"/>
    <property type="match status" value="1"/>
</dbReference>
<dbReference type="Pfam" id="PF00108">
    <property type="entry name" value="Thiolase_N"/>
    <property type="match status" value="1"/>
</dbReference>
<keyword evidence="4 7" id="KW-0808">Transferase</keyword>
<evidence type="ECO:0000259" key="9">
    <source>
        <dbReference type="Pfam" id="PF02803"/>
    </source>
</evidence>
<evidence type="ECO:0000313" key="10">
    <source>
        <dbReference type="EMBL" id="AVQ02514.1"/>
    </source>
</evidence>
<dbReference type="NCBIfam" id="NF006551">
    <property type="entry name" value="PRK09050.1"/>
    <property type="match status" value="1"/>
</dbReference>
<dbReference type="PANTHER" id="PTHR18919">
    <property type="entry name" value="ACETYL-COA C-ACYLTRANSFERASE"/>
    <property type="match status" value="1"/>
</dbReference>
<dbReference type="Proteomes" id="UP000240527">
    <property type="component" value="Chromosome"/>
</dbReference>
<evidence type="ECO:0000256" key="4">
    <source>
        <dbReference type="ARBA" id="ARBA00022679"/>
    </source>
</evidence>
<evidence type="ECO:0000256" key="5">
    <source>
        <dbReference type="ARBA" id="ARBA00023315"/>
    </source>
</evidence>
<organism evidence="10 11">
    <name type="scientific">Caulobacter segnis</name>
    <dbReference type="NCBI Taxonomy" id="88688"/>
    <lineage>
        <taxon>Bacteria</taxon>
        <taxon>Pseudomonadati</taxon>
        <taxon>Pseudomonadota</taxon>
        <taxon>Alphaproteobacteria</taxon>
        <taxon>Caulobacterales</taxon>
        <taxon>Caulobacteraceae</taxon>
        <taxon>Caulobacter</taxon>
    </lineage>
</organism>
<evidence type="ECO:0000256" key="2">
    <source>
        <dbReference type="ARBA" id="ARBA00010982"/>
    </source>
</evidence>
<sequence>MTTAYLCDGIRTPIGRYGGALAKVRADDLAAIPLKALAARNPSLDLSALDEVVMGCANQAGEDNRNVARMALLLAGYPVEVPGVTVNRLCASGLEAVGYAARAILSGQNDLVIAGGVESMSRAPFVMGKADSAFSRNAEIYDTTIGWRFVNPAMRKAYGVDSMPETAENVATDYQVSREDQDAFALRSQQRAAAAQANGFLAGEITPVEILGKAGPTIVDRDEHPRETTLEALAKLKPVVREGGTVTAGNASGVNDGAVALIVASEDAVKRHGLTPRARITGYATAGVPPRVMGVGPVPAVRKLLAKTGLSIGDFDAVELNEAFAAQGLAVLRQLGLPDDGEHVNANGGAIALGHPLGASGARLVLTALRQLEATGGKRGLATLCIGVGQGAALAFERV</sequence>
<dbReference type="InterPro" id="IPR016039">
    <property type="entry name" value="Thiolase-like"/>
</dbReference>
<dbReference type="Pfam" id="PF02803">
    <property type="entry name" value="Thiolase_C"/>
    <property type="match status" value="1"/>
</dbReference>
<dbReference type="NCBIfam" id="TIGR01930">
    <property type="entry name" value="AcCoA-C-Actrans"/>
    <property type="match status" value="1"/>
</dbReference>
<dbReference type="PIRSF" id="PIRSF000429">
    <property type="entry name" value="Ac-CoA_Ac_transf"/>
    <property type="match status" value="1"/>
</dbReference>
<dbReference type="CDD" id="cd00751">
    <property type="entry name" value="thiolase"/>
    <property type="match status" value="1"/>
</dbReference>
<name>A0ABM6TH41_9CAUL</name>
<dbReference type="PROSITE" id="PS00737">
    <property type="entry name" value="THIOLASE_2"/>
    <property type="match status" value="1"/>
</dbReference>
<dbReference type="NCBIfam" id="TIGR02430">
    <property type="entry name" value="pcaF"/>
    <property type="match status" value="1"/>
</dbReference>
<feature type="domain" description="Thiolase N-terminal" evidence="8">
    <location>
        <begin position="7"/>
        <end position="267"/>
    </location>
</feature>
<gene>
    <name evidence="10" type="primary">pcaF</name>
    <name evidence="10" type="ORF">B7G68_12060</name>
</gene>
<dbReference type="SUPFAM" id="SSF53901">
    <property type="entry name" value="Thiolase-like"/>
    <property type="match status" value="2"/>
</dbReference>
<keyword evidence="5 7" id="KW-0012">Acyltransferase</keyword>
<comment type="pathway">
    <text evidence="1">Aromatic compound metabolism.</text>
</comment>
<dbReference type="RefSeq" id="WP_106907186.1">
    <property type="nucleotide sequence ID" value="NZ_CP027850.1"/>
</dbReference>
<evidence type="ECO:0000313" key="11">
    <source>
        <dbReference type="Proteomes" id="UP000240527"/>
    </source>
</evidence>
<dbReference type="EC" id="2.3.1.174" evidence="3"/>
<dbReference type="Gene3D" id="3.40.47.10">
    <property type="match status" value="1"/>
</dbReference>
<dbReference type="EMBL" id="CP027850">
    <property type="protein sequence ID" value="AVQ02514.1"/>
    <property type="molecule type" value="Genomic_DNA"/>
</dbReference>
<dbReference type="InterPro" id="IPR012793">
    <property type="entry name" value="PcaF"/>
</dbReference>
<dbReference type="PANTHER" id="PTHR18919:SF12">
    <property type="entry name" value="ACYLTRANSFERASE RV0859-RELATED"/>
    <property type="match status" value="1"/>
</dbReference>
<evidence type="ECO:0000256" key="1">
    <source>
        <dbReference type="ARBA" id="ARBA00005211"/>
    </source>
</evidence>
<keyword evidence="11" id="KW-1185">Reference proteome</keyword>
<proteinExistence type="inferred from homology"/>
<dbReference type="InterPro" id="IPR020617">
    <property type="entry name" value="Thiolase_C"/>
</dbReference>
<dbReference type="InterPro" id="IPR020613">
    <property type="entry name" value="Thiolase_CS"/>
</dbReference>
<dbReference type="InterPro" id="IPR020615">
    <property type="entry name" value="Thiolase_acyl_enz_int_AS"/>
</dbReference>
<feature type="domain" description="Thiolase C-terminal" evidence="9">
    <location>
        <begin position="275"/>
        <end position="398"/>
    </location>
</feature>
<dbReference type="PROSITE" id="PS00098">
    <property type="entry name" value="THIOLASE_1"/>
    <property type="match status" value="1"/>
</dbReference>